<protein>
    <submittedName>
        <fullName evidence="2">Uncharacterized protein</fullName>
    </submittedName>
</protein>
<evidence type="ECO:0000313" key="2">
    <source>
        <dbReference type="EMBL" id="GIJ63298.1"/>
    </source>
</evidence>
<proteinExistence type="predicted"/>
<dbReference type="AlphaFoldDB" id="A0A8J4E6M0"/>
<sequence length="86" mass="9616">MEHAGQENGLSGLLATQGDDVERRQIRSYLDRRHRLALAGRLRISGRRGTTPSRKTQREHGRAGDEKQYTNEAGNFTHVSADQESG</sequence>
<feature type="region of interest" description="Disordered" evidence="1">
    <location>
        <begin position="41"/>
        <end position="86"/>
    </location>
</feature>
<dbReference type="Proteomes" id="UP000612585">
    <property type="component" value="Unassembled WGS sequence"/>
</dbReference>
<keyword evidence="3" id="KW-1185">Reference proteome</keyword>
<gene>
    <name evidence="2" type="ORF">Vau01_108140</name>
</gene>
<dbReference type="EMBL" id="BOPG01000091">
    <property type="protein sequence ID" value="GIJ63298.1"/>
    <property type="molecule type" value="Genomic_DNA"/>
</dbReference>
<organism evidence="2 3">
    <name type="scientific">Virgisporangium aurantiacum</name>
    <dbReference type="NCBI Taxonomy" id="175570"/>
    <lineage>
        <taxon>Bacteria</taxon>
        <taxon>Bacillati</taxon>
        <taxon>Actinomycetota</taxon>
        <taxon>Actinomycetes</taxon>
        <taxon>Micromonosporales</taxon>
        <taxon>Micromonosporaceae</taxon>
        <taxon>Virgisporangium</taxon>
    </lineage>
</organism>
<reference evidence="2" key="1">
    <citation type="submission" date="2021-01" db="EMBL/GenBank/DDBJ databases">
        <title>Whole genome shotgun sequence of Virgisporangium aurantiacum NBRC 16421.</title>
        <authorList>
            <person name="Komaki H."/>
            <person name="Tamura T."/>
        </authorList>
    </citation>
    <scope>NUCLEOTIDE SEQUENCE</scope>
    <source>
        <strain evidence="2">NBRC 16421</strain>
    </source>
</reference>
<name>A0A8J4E6M0_9ACTN</name>
<feature type="compositionally biased region" description="Basic and acidic residues" evidence="1">
    <location>
        <begin position="56"/>
        <end position="69"/>
    </location>
</feature>
<evidence type="ECO:0000256" key="1">
    <source>
        <dbReference type="SAM" id="MobiDB-lite"/>
    </source>
</evidence>
<comment type="caution">
    <text evidence="2">The sequence shown here is derived from an EMBL/GenBank/DDBJ whole genome shotgun (WGS) entry which is preliminary data.</text>
</comment>
<feature type="compositionally biased region" description="Polar residues" evidence="1">
    <location>
        <begin position="70"/>
        <end position="86"/>
    </location>
</feature>
<accession>A0A8J4E6M0</accession>
<evidence type="ECO:0000313" key="3">
    <source>
        <dbReference type="Proteomes" id="UP000612585"/>
    </source>
</evidence>